<dbReference type="RefSeq" id="WP_096198017.1">
    <property type="nucleotide sequence ID" value="NZ_JBQQPA010000059.1"/>
</dbReference>
<reference evidence="3 4" key="1">
    <citation type="journal article" date="2017" name="Elife">
        <title>Extensive horizontal gene transfer in cheese-associated bacteria.</title>
        <authorList>
            <person name="Bonham K.S."/>
            <person name="Wolfe B.E."/>
            <person name="Dutton R.J."/>
        </authorList>
    </citation>
    <scope>NUCLEOTIDE SEQUENCE [LARGE SCALE GENOMIC DNA]</scope>
    <source>
        <strain evidence="3 4">341_9</strain>
    </source>
</reference>
<comment type="caution">
    <text evidence="3">The sequence shown here is derived from an EMBL/GenBank/DDBJ whole genome shotgun (WGS) entry which is preliminary data.</text>
</comment>
<protein>
    <submittedName>
        <fullName evidence="3">Uncharacterized protein</fullName>
    </submittedName>
</protein>
<dbReference type="Proteomes" id="UP000218598">
    <property type="component" value="Unassembled WGS sequence"/>
</dbReference>
<sequence>MVDESDGIEEAIEGQTRLLVTAAAQAGDRLARMREDALRRAQARSEREARELQSRLAAEQRAVRADLAGVQRADWWEGAAPERIAQAYESAVAWRDEEPEAARAEARIVDELRTRHGITPDQLRAQVAAERGERGPVRYVLTEGYDDQKAARDITRDDALALIDRTPRAGDLTPTRQQQFEDMRGWIGQDRDVDLAIAAKFPQIMTEDQRDAVRRAEAQHQRSQQPRFEVYEMVQERDSSRDLGKAGALEMIERTAGTQPSTEDRQLGADMRRWVGKDPDVDRALAQTHPQLLTEEQLAAIERAEAQHQREAEKRDRTEAAALMAEATAEEHRAQDRGEDRPDRPALAEGHEQRAHDAREEAGTNYDSAERRATTAAGLEAQGHDHETVARQMRADVSQGAPATEATKGSRVPRARKGRGRSGTSRQRERGGLSR</sequence>
<evidence type="ECO:0000256" key="2">
    <source>
        <dbReference type="SAM" id="MobiDB-lite"/>
    </source>
</evidence>
<evidence type="ECO:0000313" key="3">
    <source>
        <dbReference type="EMBL" id="PCC37590.1"/>
    </source>
</evidence>
<feature type="compositionally biased region" description="Basic and acidic residues" evidence="2">
    <location>
        <begin position="302"/>
        <end position="319"/>
    </location>
</feature>
<dbReference type="AlphaFoldDB" id="A0A2A3YE43"/>
<organism evidence="3 4">
    <name type="scientific">Brachybacterium alimentarium</name>
    <dbReference type="NCBI Taxonomy" id="47845"/>
    <lineage>
        <taxon>Bacteria</taxon>
        <taxon>Bacillati</taxon>
        <taxon>Actinomycetota</taxon>
        <taxon>Actinomycetes</taxon>
        <taxon>Micrococcales</taxon>
        <taxon>Dermabacteraceae</taxon>
        <taxon>Brachybacterium</taxon>
    </lineage>
</organism>
<accession>A0A2A3YE43</accession>
<gene>
    <name evidence="3" type="ORF">CIK66_18525</name>
</gene>
<keyword evidence="1" id="KW-0175">Coiled coil</keyword>
<feature type="compositionally biased region" description="Basic and acidic residues" evidence="2">
    <location>
        <begin position="329"/>
        <end position="373"/>
    </location>
</feature>
<feature type="region of interest" description="Disordered" evidence="2">
    <location>
        <begin position="208"/>
        <end position="227"/>
    </location>
</feature>
<dbReference type="EMBL" id="NRGR01000060">
    <property type="protein sequence ID" value="PCC37590.1"/>
    <property type="molecule type" value="Genomic_DNA"/>
</dbReference>
<feature type="compositionally biased region" description="Basic residues" evidence="2">
    <location>
        <begin position="411"/>
        <end position="420"/>
    </location>
</feature>
<evidence type="ECO:0000313" key="4">
    <source>
        <dbReference type="Proteomes" id="UP000218598"/>
    </source>
</evidence>
<name>A0A2A3YE43_9MICO</name>
<feature type="compositionally biased region" description="Basic and acidic residues" evidence="2">
    <location>
        <begin position="208"/>
        <end position="220"/>
    </location>
</feature>
<feature type="compositionally biased region" description="Basic and acidic residues" evidence="2">
    <location>
        <begin position="426"/>
        <end position="435"/>
    </location>
</feature>
<dbReference type="OrthoDB" id="5122593at2"/>
<evidence type="ECO:0000256" key="1">
    <source>
        <dbReference type="SAM" id="Coils"/>
    </source>
</evidence>
<feature type="region of interest" description="Disordered" evidence="2">
    <location>
        <begin position="301"/>
        <end position="435"/>
    </location>
</feature>
<feature type="coiled-coil region" evidence="1">
    <location>
        <begin position="35"/>
        <end position="62"/>
    </location>
</feature>
<keyword evidence="4" id="KW-1185">Reference proteome</keyword>
<proteinExistence type="predicted"/>